<feature type="compositionally biased region" description="Basic and acidic residues" evidence="8">
    <location>
        <begin position="456"/>
        <end position="481"/>
    </location>
</feature>
<dbReference type="PATRIC" id="fig|49338.4.peg.2931"/>
<dbReference type="Gene3D" id="3.30.1480.10">
    <property type="entry name" value="NusA, N-terminal domain"/>
    <property type="match status" value="1"/>
</dbReference>
<keyword evidence="3 7" id="KW-0889">Transcription antitermination</keyword>
<dbReference type="SMART" id="SM00316">
    <property type="entry name" value="S1"/>
    <property type="match status" value="1"/>
</dbReference>
<dbReference type="CDD" id="cd22529">
    <property type="entry name" value="KH-II_NusA_rpt2"/>
    <property type="match status" value="1"/>
</dbReference>
<dbReference type="EMBL" id="LK996017">
    <property type="protein sequence ID" value="CDX02615.1"/>
    <property type="molecule type" value="Genomic_DNA"/>
</dbReference>
<dbReference type="SUPFAM" id="SSF54814">
    <property type="entry name" value="Prokaryotic type KH domain (KH-domain type II)"/>
    <property type="match status" value="2"/>
</dbReference>
<dbReference type="GO" id="GO:0031564">
    <property type="term" value="P:transcription antitermination"/>
    <property type="evidence" value="ECO:0007669"/>
    <property type="project" value="UniProtKB-UniRule"/>
</dbReference>
<keyword evidence="4 7" id="KW-0694">RNA-binding</keyword>
<reference evidence="10" key="1">
    <citation type="submission" date="2014-07" db="EMBL/GenBank/DDBJ databases">
        <authorList>
            <person name="Hornung V.Bastian."/>
        </authorList>
    </citation>
    <scope>NUCLEOTIDE SEQUENCE</scope>
    <source>
        <strain evidence="10">PCE-S</strain>
    </source>
</reference>
<keyword evidence="6 7" id="KW-0804">Transcription</keyword>
<dbReference type="PANTHER" id="PTHR22648">
    <property type="entry name" value="TRANSCRIPTION TERMINATION FACTOR NUSA"/>
    <property type="match status" value="1"/>
</dbReference>
<feature type="compositionally biased region" description="Basic residues" evidence="8">
    <location>
        <begin position="482"/>
        <end position="493"/>
    </location>
</feature>
<dbReference type="FunFam" id="2.40.50.140:FF:000058">
    <property type="entry name" value="Transcription termination/antitermination protein NusA"/>
    <property type="match status" value="1"/>
</dbReference>
<evidence type="ECO:0000256" key="3">
    <source>
        <dbReference type="ARBA" id="ARBA00022814"/>
    </source>
</evidence>
<feature type="domain" description="S1 motif" evidence="9">
    <location>
        <begin position="135"/>
        <end position="199"/>
    </location>
</feature>
<name>A0A098B2M8_DESHA</name>
<protein>
    <recommendedName>
        <fullName evidence="7">Transcription termination/antitermination protein NusA</fullName>
    </recommendedName>
</protein>
<accession>A0A098B2M8</accession>
<evidence type="ECO:0000256" key="7">
    <source>
        <dbReference type="HAMAP-Rule" id="MF_00945"/>
    </source>
</evidence>
<sequence>MNMEFIEALHELEKDRGISADILFEAIEAALISAYKKNFASLQNVRVHIDRMTGEFKVFARKNVVEEVEDARTQVSMEEARKIDPNYAIDDVVEYEVTPREFGRIAAQTAKQVVVQRIREAERGMIYDEYINREGDIVTGIVQRYDQKNVIVDLGKVEAILTAQEQIPGETYQPFERIKTFVVEVKKTTKGPQVMLSRTHPGLIKRLFELEVPEIHDGLVEIKGVSREAGARSKIAVYSRDSNVDPVGACVGPKGSRVQTIVTELKGEKIDIVNYSTDPEEFVANALSPAKVVGVYPKPNEKVALVVVPDYQLSLAIGKEGQNARLAAKLTNWKIDIKSESQALAQNLIPDQNEAQGEYEEYDEFADYAEYENYDEYEDYSEYDDYEENGDYDENATYEENYDDELVYDENDQYEEFDAYQNEELPYEEGEGYAATPNNGEPKGESAEGNDVYTESGDKEERLTERDRSMMKYFEADEKNSRKEKKKKAKGKR</sequence>
<dbReference type="Pfam" id="PF13184">
    <property type="entry name" value="KH_NusA_1st"/>
    <property type="match status" value="1"/>
</dbReference>
<dbReference type="InterPro" id="IPR015946">
    <property type="entry name" value="KH_dom-like_a/b"/>
</dbReference>
<dbReference type="InterPro" id="IPR013735">
    <property type="entry name" value="TF_NusA_N"/>
</dbReference>
<organism evidence="10">
    <name type="scientific">Desulfitobacterium hafniense</name>
    <name type="common">Desulfitobacterium frappieri</name>
    <dbReference type="NCBI Taxonomy" id="49338"/>
    <lineage>
        <taxon>Bacteria</taxon>
        <taxon>Bacillati</taxon>
        <taxon>Bacillota</taxon>
        <taxon>Clostridia</taxon>
        <taxon>Eubacteriales</taxon>
        <taxon>Desulfitobacteriaceae</taxon>
        <taxon>Desulfitobacterium</taxon>
    </lineage>
</organism>
<evidence type="ECO:0000256" key="1">
    <source>
        <dbReference type="ARBA" id="ARBA00022472"/>
    </source>
</evidence>
<dbReference type="NCBIfam" id="TIGR01953">
    <property type="entry name" value="NusA"/>
    <property type="match status" value="1"/>
</dbReference>
<evidence type="ECO:0000259" key="9">
    <source>
        <dbReference type="PROSITE" id="PS50126"/>
    </source>
</evidence>
<dbReference type="FunFam" id="3.30.300.20:FF:000005">
    <property type="entry name" value="Transcription termination/antitermination protein NusA"/>
    <property type="match status" value="1"/>
</dbReference>
<dbReference type="Pfam" id="PF08529">
    <property type="entry name" value="NusA_N"/>
    <property type="match status" value="1"/>
</dbReference>
<dbReference type="CDD" id="cd02134">
    <property type="entry name" value="KH-II_NusA_rpt1"/>
    <property type="match status" value="1"/>
</dbReference>
<dbReference type="FunFam" id="3.30.300.20:FF:000002">
    <property type="entry name" value="Transcription termination/antitermination protein NusA"/>
    <property type="match status" value="1"/>
</dbReference>
<evidence type="ECO:0000256" key="4">
    <source>
        <dbReference type="ARBA" id="ARBA00022884"/>
    </source>
</evidence>
<dbReference type="HAMAP" id="MF_00945_B">
    <property type="entry name" value="NusA_B"/>
    <property type="match status" value="1"/>
</dbReference>
<dbReference type="CDD" id="cd04455">
    <property type="entry name" value="S1_NusA"/>
    <property type="match status" value="1"/>
</dbReference>
<evidence type="ECO:0000256" key="8">
    <source>
        <dbReference type="SAM" id="MobiDB-lite"/>
    </source>
</evidence>
<comment type="subcellular location">
    <subcellularLocation>
        <location evidence="7">Cytoplasm</location>
    </subcellularLocation>
</comment>
<dbReference type="InterPro" id="IPR012340">
    <property type="entry name" value="NA-bd_OB-fold"/>
</dbReference>
<keyword evidence="2 7" id="KW-0963">Cytoplasm</keyword>
<evidence type="ECO:0000256" key="6">
    <source>
        <dbReference type="ARBA" id="ARBA00023163"/>
    </source>
</evidence>
<dbReference type="PROSITE" id="PS50126">
    <property type="entry name" value="S1"/>
    <property type="match status" value="1"/>
</dbReference>
<dbReference type="SUPFAM" id="SSF69705">
    <property type="entry name" value="Transcription factor NusA, N-terminal domain"/>
    <property type="match status" value="1"/>
</dbReference>
<dbReference type="GO" id="GO:0006353">
    <property type="term" value="P:DNA-templated transcription termination"/>
    <property type="evidence" value="ECO:0007669"/>
    <property type="project" value="UniProtKB-UniRule"/>
</dbReference>
<dbReference type="Gene3D" id="2.40.50.140">
    <property type="entry name" value="Nucleic acid-binding proteins"/>
    <property type="match status" value="1"/>
</dbReference>
<gene>
    <name evidence="7" type="primary">nusA</name>
    <name evidence="10" type="ORF">DPCES_2728</name>
</gene>
<dbReference type="InterPro" id="IPR036555">
    <property type="entry name" value="NusA_N_sf"/>
</dbReference>
<comment type="function">
    <text evidence="7">Participates in both transcription termination and antitermination.</text>
</comment>
<comment type="similarity">
    <text evidence="7">Belongs to the NusA family.</text>
</comment>
<evidence type="ECO:0000313" key="10">
    <source>
        <dbReference type="EMBL" id="CDX02615.1"/>
    </source>
</evidence>
<dbReference type="InterPro" id="IPR030842">
    <property type="entry name" value="TF_NusA_bacterial"/>
</dbReference>
<dbReference type="GO" id="GO:0005829">
    <property type="term" value="C:cytosol"/>
    <property type="evidence" value="ECO:0007669"/>
    <property type="project" value="TreeGrafter"/>
</dbReference>
<dbReference type="AlphaFoldDB" id="A0A098B2M8"/>
<evidence type="ECO:0000256" key="2">
    <source>
        <dbReference type="ARBA" id="ARBA00022490"/>
    </source>
</evidence>
<dbReference type="InterPro" id="IPR003029">
    <property type="entry name" value="S1_domain"/>
</dbReference>
<dbReference type="SUPFAM" id="SSF50249">
    <property type="entry name" value="Nucleic acid-binding proteins"/>
    <property type="match status" value="1"/>
</dbReference>
<dbReference type="RefSeq" id="WP_018307078.1">
    <property type="nucleotide sequence ID" value="NZ_JAYFNZ010000032.1"/>
</dbReference>
<dbReference type="GO" id="GO:0003700">
    <property type="term" value="F:DNA-binding transcription factor activity"/>
    <property type="evidence" value="ECO:0007669"/>
    <property type="project" value="InterPro"/>
</dbReference>
<dbReference type="InterPro" id="IPR058582">
    <property type="entry name" value="KH_NusA_2nd"/>
</dbReference>
<dbReference type="PANTHER" id="PTHR22648:SF0">
    <property type="entry name" value="TRANSCRIPTION TERMINATION_ANTITERMINATION PROTEIN NUSA"/>
    <property type="match status" value="1"/>
</dbReference>
<dbReference type="Pfam" id="PF00575">
    <property type="entry name" value="S1"/>
    <property type="match status" value="1"/>
</dbReference>
<comment type="subunit">
    <text evidence="7">Monomer. Binds directly to the core enzyme of the DNA-dependent RNA polymerase and to nascent RNA.</text>
</comment>
<dbReference type="GO" id="GO:0003723">
    <property type="term" value="F:RNA binding"/>
    <property type="evidence" value="ECO:0007669"/>
    <property type="project" value="UniProtKB-UniRule"/>
</dbReference>
<proteinExistence type="inferred from homology"/>
<feature type="region of interest" description="Disordered" evidence="8">
    <location>
        <begin position="420"/>
        <end position="493"/>
    </location>
</feature>
<keyword evidence="5 7" id="KW-0805">Transcription regulation</keyword>
<dbReference type="InterPro" id="IPR010213">
    <property type="entry name" value="TF_NusA"/>
</dbReference>
<dbReference type="FunFam" id="3.30.1480.10:FF:000002">
    <property type="entry name" value="Transcription termination/antitermination protein NusA"/>
    <property type="match status" value="1"/>
</dbReference>
<dbReference type="InterPro" id="IPR025249">
    <property type="entry name" value="TF_NusA_KH_1st"/>
</dbReference>
<keyword evidence="1 7" id="KW-0806">Transcription termination</keyword>
<dbReference type="Gene3D" id="3.30.300.20">
    <property type="match status" value="2"/>
</dbReference>
<dbReference type="InterPro" id="IPR009019">
    <property type="entry name" value="KH_sf_prok-type"/>
</dbReference>
<dbReference type="Pfam" id="PF26594">
    <property type="entry name" value="KH_NusA_2nd"/>
    <property type="match status" value="1"/>
</dbReference>
<evidence type="ECO:0000256" key="5">
    <source>
        <dbReference type="ARBA" id="ARBA00023015"/>
    </source>
</evidence>